<comment type="subcellular location">
    <subcellularLocation>
        <location evidence="1">Cell membrane</location>
        <topology evidence="1">Multi-pass membrane protein</topology>
    </subcellularLocation>
</comment>
<accession>A0A3P3D430</accession>
<keyword evidence="5 7" id="KW-1133">Transmembrane helix</keyword>
<sequence length="411" mass="45013">MANLAKGAFQMLAGSLSAKIIGLVSVPIIARLYDPESFGLYTMVVAIATCLSFLVTLTLPFMAAGTSNESLTRDMFNAARAITSKICIWLIPIFIVGAFIIYLLGMTLEVMIIAAFIPLLTLSIAYSDIYISEISYDRNFSTASKYTFLKTLITETSKIAASYVGGSFSLLVSHSLGQFLSRCAFARNRANKKMEFREALSVARRHADDIKVRVPAQIISQLSVNLPMILVLSIYGTYSAGLVSVVTSIMTVGAMIIGQGINRVLYAELARRSVTGTVKDGVVNLLLTFGFSVFTASAVASLFLCYFSSTVVELGLGEKWSGSENVLVSLAIFFPLQVTSYVLMCVYNFGGAQKKFLTMHSYRSILTAAAFATSLFFNYSFEFSLQVYSVVMTVNYSINIIMMFKHIRKLS</sequence>
<feature type="transmembrane region" description="Helical" evidence="7">
    <location>
        <begin position="241"/>
        <end position="261"/>
    </location>
</feature>
<dbReference type="EMBL" id="RRAZ01000058">
    <property type="protein sequence ID" value="RRH68346.1"/>
    <property type="molecule type" value="Genomic_DNA"/>
</dbReference>
<dbReference type="PANTHER" id="PTHR30250:SF10">
    <property type="entry name" value="LIPOPOLYSACCHARIDE BIOSYNTHESIS PROTEIN WZXC"/>
    <property type="match status" value="1"/>
</dbReference>
<keyword evidence="6 7" id="KW-0472">Membrane</keyword>
<feature type="transmembrane region" description="Helical" evidence="7">
    <location>
        <begin position="385"/>
        <end position="404"/>
    </location>
</feature>
<keyword evidence="9" id="KW-1185">Reference proteome</keyword>
<evidence type="ECO:0000256" key="2">
    <source>
        <dbReference type="ARBA" id="ARBA00007430"/>
    </source>
</evidence>
<gene>
    <name evidence="8" type="ORF">EG244_19425</name>
</gene>
<feature type="transmembrane region" description="Helical" evidence="7">
    <location>
        <begin position="361"/>
        <end position="379"/>
    </location>
</feature>
<feature type="transmembrane region" description="Helical" evidence="7">
    <location>
        <begin position="39"/>
        <end position="65"/>
    </location>
</feature>
<organism evidence="8 9">
    <name type="scientific">Falsigemmobacter faecalis</name>
    <dbReference type="NCBI Taxonomy" id="2488730"/>
    <lineage>
        <taxon>Bacteria</taxon>
        <taxon>Pseudomonadati</taxon>
        <taxon>Pseudomonadota</taxon>
        <taxon>Alphaproteobacteria</taxon>
        <taxon>Rhodobacterales</taxon>
        <taxon>Paracoccaceae</taxon>
        <taxon>Falsigemmobacter</taxon>
    </lineage>
</organism>
<protein>
    <recommendedName>
        <fullName evidence="10">Polysaccharide biosynthesis protein</fullName>
    </recommendedName>
</protein>
<keyword evidence="3" id="KW-1003">Cell membrane</keyword>
<dbReference type="InterPro" id="IPR050833">
    <property type="entry name" value="Poly_Biosynth_Transport"/>
</dbReference>
<comment type="similarity">
    <text evidence="2">Belongs to the polysaccharide synthase family.</text>
</comment>
<feature type="transmembrane region" description="Helical" evidence="7">
    <location>
        <begin position="282"/>
        <end position="307"/>
    </location>
</feature>
<comment type="caution">
    <text evidence="8">The sequence shown here is derived from an EMBL/GenBank/DDBJ whole genome shotgun (WGS) entry which is preliminary data.</text>
</comment>
<reference evidence="8 9" key="1">
    <citation type="submission" date="2018-11" db="EMBL/GenBank/DDBJ databases">
        <title>Gemmobacter sp. nov., YIM 102744-1 draft genome.</title>
        <authorList>
            <person name="Li G."/>
            <person name="Jiang Y."/>
        </authorList>
    </citation>
    <scope>NUCLEOTIDE SEQUENCE [LARGE SCALE GENOMIC DNA]</scope>
    <source>
        <strain evidence="8 9">YIM 102744-1</strain>
    </source>
</reference>
<dbReference type="GO" id="GO:0005886">
    <property type="term" value="C:plasma membrane"/>
    <property type="evidence" value="ECO:0007669"/>
    <property type="project" value="UniProtKB-SubCell"/>
</dbReference>
<feature type="transmembrane region" description="Helical" evidence="7">
    <location>
        <begin position="214"/>
        <end position="235"/>
    </location>
</feature>
<dbReference type="Pfam" id="PF13440">
    <property type="entry name" value="Polysacc_synt_3"/>
    <property type="match status" value="1"/>
</dbReference>
<evidence type="ECO:0000256" key="4">
    <source>
        <dbReference type="ARBA" id="ARBA00022692"/>
    </source>
</evidence>
<feature type="transmembrane region" description="Helical" evidence="7">
    <location>
        <begin position="110"/>
        <end position="131"/>
    </location>
</feature>
<feature type="transmembrane region" description="Helical" evidence="7">
    <location>
        <begin position="86"/>
        <end position="104"/>
    </location>
</feature>
<dbReference type="AlphaFoldDB" id="A0A3P3D430"/>
<evidence type="ECO:0000256" key="1">
    <source>
        <dbReference type="ARBA" id="ARBA00004651"/>
    </source>
</evidence>
<evidence type="ECO:0000313" key="8">
    <source>
        <dbReference type="EMBL" id="RRH68346.1"/>
    </source>
</evidence>
<dbReference type="PANTHER" id="PTHR30250">
    <property type="entry name" value="PST FAMILY PREDICTED COLANIC ACID TRANSPORTER"/>
    <property type="match status" value="1"/>
</dbReference>
<dbReference type="RefSeq" id="WP_124966816.1">
    <property type="nucleotide sequence ID" value="NZ_RRAZ01000058.1"/>
</dbReference>
<evidence type="ECO:0000256" key="6">
    <source>
        <dbReference type="ARBA" id="ARBA00023136"/>
    </source>
</evidence>
<keyword evidence="4 7" id="KW-0812">Transmembrane</keyword>
<evidence type="ECO:0000256" key="3">
    <source>
        <dbReference type="ARBA" id="ARBA00022475"/>
    </source>
</evidence>
<evidence type="ECO:0000256" key="5">
    <source>
        <dbReference type="ARBA" id="ARBA00022989"/>
    </source>
</evidence>
<feature type="transmembrane region" description="Helical" evidence="7">
    <location>
        <begin position="12"/>
        <end position="33"/>
    </location>
</feature>
<proteinExistence type="inferred from homology"/>
<dbReference type="OrthoDB" id="7605542at2"/>
<feature type="transmembrane region" description="Helical" evidence="7">
    <location>
        <begin position="327"/>
        <end position="349"/>
    </location>
</feature>
<evidence type="ECO:0008006" key="10">
    <source>
        <dbReference type="Google" id="ProtNLM"/>
    </source>
</evidence>
<name>A0A3P3D430_9RHOB</name>
<evidence type="ECO:0000256" key="7">
    <source>
        <dbReference type="SAM" id="Phobius"/>
    </source>
</evidence>
<dbReference type="Proteomes" id="UP000282125">
    <property type="component" value="Unassembled WGS sequence"/>
</dbReference>
<evidence type="ECO:0000313" key="9">
    <source>
        <dbReference type="Proteomes" id="UP000282125"/>
    </source>
</evidence>